<accession>A0A6H9XCY4</accession>
<dbReference type="HAMAP" id="MF_01161">
    <property type="entry name" value="tRNA_Ile_lys_synt"/>
    <property type="match status" value="1"/>
</dbReference>
<comment type="subcellular location">
    <subcellularLocation>
        <location evidence="6">Cytoplasm</location>
    </subcellularLocation>
</comment>
<dbReference type="GO" id="GO:0005737">
    <property type="term" value="C:cytoplasm"/>
    <property type="evidence" value="ECO:0007669"/>
    <property type="project" value="UniProtKB-SubCell"/>
</dbReference>
<protein>
    <recommendedName>
        <fullName evidence="6">tRNA(Ile)-lysidine synthase</fullName>
        <ecNumber evidence="6">6.3.4.19</ecNumber>
    </recommendedName>
    <alternativeName>
        <fullName evidence="6">tRNA(Ile)-2-lysyl-cytidine synthase</fullName>
    </alternativeName>
    <alternativeName>
        <fullName evidence="6">tRNA(Ile)-lysidine synthetase</fullName>
    </alternativeName>
</protein>
<evidence type="ECO:0000256" key="4">
    <source>
        <dbReference type="ARBA" id="ARBA00022840"/>
    </source>
</evidence>
<keyword evidence="4 6" id="KW-0067">ATP-binding</keyword>
<keyword evidence="6" id="KW-0963">Cytoplasm</keyword>
<comment type="catalytic activity">
    <reaction evidence="5 6">
        <text>cytidine(34) in tRNA(Ile2) + L-lysine + ATP = lysidine(34) in tRNA(Ile2) + AMP + diphosphate + H(+)</text>
        <dbReference type="Rhea" id="RHEA:43744"/>
        <dbReference type="Rhea" id="RHEA-COMP:10625"/>
        <dbReference type="Rhea" id="RHEA-COMP:10670"/>
        <dbReference type="ChEBI" id="CHEBI:15378"/>
        <dbReference type="ChEBI" id="CHEBI:30616"/>
        <dbReference type="ChEBI" id="CHEBI:32551"/>
        <dbReference type="ChEBI" id="CHEBI:33019"/>
        <dbReference type="ChEBI" id="CHEBI:82748"/>
        <dbReference type="ChEBI" id="CHEBI:83665"/>
        <dbReference type="ChEBI" id="CHEBI:456215"/>
        <dbReference type="EC" id="6.3.4.19"/>
    </reaction>
</comment>
<reference evidence="8 9" key="1">
    <citation type="submission" date="2018-06" db="EMBL/GenBank/DDBJ databases">
        <authorList>
            <consortium name="Pathogen Informatics"/>
            <person name="Doyle S."/>
        </authorList>
    </citation>
    <scope>NUCLEOTIDE SEQUENCE [LARGE SCALE GENOMIC DNA]</scope>
    <source>
        <strain evidence="8 9">NCTC10254</strain>
    </source>
</reference>
<evidence type="ECO:0000313" key="9">
    <source>
        <dbReference type="Proteomes" id="UP000249886"/>
    </source>
</evidence>
<comment type="function">
    <text evidence="6">Ligates lysine onto the cytidine present at position 34 of the AUA codon-specific tRNA(Ile) that contains the anticodon CAU, in an ATP-dependent manner. Cytidine is converted to lysidine, thus changing the amino acid specificity of the tRNA from methionine to isoleucine.</text>
</comment>
<evidence type="ECO:0000313" key="8">
    <source>
        <dbReference type="EMBL" id="SPW28535.1"/>
    </source>
</evidence>
<dbReference type="Proteomes" id="UP000249886">
    <property type="component" value="Unassembled WGS sequence"/>
</dbReference>
<keyword evidence="2 6" id="KW-0819">tRNA processing</keyword>
<evidence type="ECO:0000256" key="1">
    <source>
        <dbReference type="ARBA" id="ARBA00022598"/>
    </source>
</evidence>
<sequence>MPRRPQPFWPDRSPAFLKLRRAVRALASSEDPVLIGLSGGADSLGLVAAALAEGRDVLALCVDHGLQPDSATVADRAVAMARSLGAEARSVKVQVKPGNIEAQAREARYKALMTAAAAESRSVWVAHTMDDQAETYLLGSLRGRAVGMPVSGTVIRPFLSVRRADTVAACAELGLEVWHDPMNADPRFRRVRVRTEVLPLLADIHGGDPVPPLAAAASLARDDAAALDAQAIATAQVAEIACLPVALRRRAYLALVDAPLGPRHLEAIDSLVMDWHGQGPVAVAGFQVRRQGAELRVIPRST</sequence>
<comment type="similarity">
    <text evidence="6">Belongs to the tRNA(Ile)-lysidine synthase family.</text>
</comment>
<dbReference type="SUPFAM" id="SSF52402">
    <property type="entry name" value="Adenine nucleotide alpha hydrolases-like"/>
    <property type="match status" value="1"/>
</dbReference>
<evidence type="ECO:0000256" key="6">
    <source>
        <dbReference type="HAMAP-Rule" id="MF_01161"/>
    </source>
</evidence>
<feature type="binding site" evidence="6">
    <location>
        <begin position="38"/>
        <end position="43"/>
    </location>
    <ligand>
        <name>ATP</name>
        <dbReference type="ChEBI" id="CHEBI:30616"/>
    </ligand>
</feature>
<dbReference type="NCBIfam" id="TIGR02432">
    <property type="entry name" value="lysidine_TilS_N"/>
    <property type="match status" value="1"/>
</dbReference>
<keyword evidence="1 6" id="KW-0436">Ligase</keyword>
<gene>
    <name evidence="8" type="primary">mesJ</name>
    <name evidence="6" type="synonym">tilS</name>
    <name evidence="8" type="ORF">NCTC10254_01481</name>
</gene>
<evidence type="ECO:0000256" key="2">
    <source>
        <dbReference type="ARBA" id="ARBA00022694"/>
    </source>
</evidence>
<dbReference type="PANTHER" id="PTHR43033">
    <property type="entry name" value="TRNA(ILE)-LYSIDINE SYNTHASE-RELATED"/>
    <property type="match status" value="1"/>
</dbReference>
<dbReference type="GO" id="GO:0006400">
    <property type="term" value="P:tRNA modification"/>
    <property type="evidence" value="ECO:0007669"/>
    <property type="project" value="UniProtKB-UniRule"/>
</dbReference>
<dbReference type="GeneID" id="84573657"/>
<dbReference type="Gene3D" id="3.40.50.620">
    <property type="entry name" value="HUPs"/>
    <property type="match status" value="1"/>
</dbReference>
<dbReference type="GO" id="GO:0032267">
    <property type="term" value="F:tRNA(Ile)-lysidine synthase activity"/>
    <property type="evidence" value="ECO:0007669"/>
    <property type="project" value="UniProtKB-EC"/>
</dbReference>
<name>A0A6H9XCY4_9CORY</name>
<dbReference type="Pfam" id="PF01171">
    <property type="entry name" value="ATP_bind_3"/>
    <property type="match status" value="1"/>
</dbReference>
<accession>A0A6G9DC28</accession>
<dbReference type="EC" id="6.3.4.19" evidence="6"/>
<keyword evidence="3 6" id="KW-0547">Nucleotide-binding</keyword>
<dbReference type="InterPro" id="IPR012795">
    <property type="entry name" value="tRNA_Ile_lys_synt_N"/>
</dbReference>
<feature type="domain" description="tRNA(Ile)-lysidine/2-thiocytidine synthase N-terminal" evidence="7">
    <location>
        <begin position="33"/>
        <end position="195"/>
    </location>
</feature>
<dbReference type="InterPro" id="IPR011063">
    <property type="entry name" value="TilS/TtcA_N"/>
</dbReference>
<evidence type="ECO:0000256" key="3">
    <source>
        <dbReference type="ARBA" id="ARBA00022741"/>
    </source>
</evidence>
<dbReference type="RefSeq" id="WP_005525252.1">
    <property type="nucleotide sequence ID" value="NZ_CP050134.2"/>
</dbReference>
<dbReference type="EMBL" id="UARK01000011">
    <property type="protein sequence ID" value="SPW28535.1"/>
    <property type="molecule type" value="Genomic_DNA"/>
</dbReference>
<organism evidence="8 9">
    <name type="scientific">Corynebacterium matruchotii</name>
    <dbReference type="NCBI Taxonomy" id="43768"/>
    <lineage>
        <taxon>Bacteria</taxon>
        <taxon>Bacillati</taxon>
        <taxon>Actinomycetota</taxon>
        <taxon>Actinomycetes</taxon>
        <taxon>Mycobacteriales</taxon>
        <taxon>Corynebacteriaceae</taxon>
        <taxon>Corynebacterium</taxon>
    </lineage>
</organism>
<comment type="caution">
    <text evidence="8">The sequence shown here is derived from an EMBL/GenBank/DDBJ whole genome shotgun (WGS) entry which is preliminary data.</text>
</comment>
<dbReference type="InterPro" id="IPR014729">
    <property type="entry name" value="Rossmann-like_a/b/a_fold"/>
</dbReference>
<dbReference type="AlphaFoldDB" id="A0A6H9XCY4"/>
<evidence type="ECO:0000259" key="7">
    <source>
        <dbReference type="Pfam" id="PF01171"/>
    </source>
</evidence>
<dbReference type="InterPro" id="IPR012094">
    <property type="entry name" value="tRNA_Ile_lys_synt"/>
</dbReference>
<proteinExistence type="inferred from homology"/>
<dbReference type="GO" id="GO:0005524">
    <property type="term" value="F:ATP binding"/>
    <property type="evidence" value="ECO:0007669"/>
    <property type="project" value="UniProtKB-UniRule"/>
</dbReference>
<comment type="domain">
    <text evidence="6">The N-terminal region contains the highly conserved SGGXDS motif, predicted to be a P-loop motif involved in ATP binding.</text>
</comment>
<dbReference type="CDD" id="cd01992">
    <property type="entry name" value="TilS_N"/>
    <property type="match status" value="1"/>
</dbReference>
<dbReference type="PANTHER" id="PTHR43033:SF1">
    <property type="entry name" value="TRNA(ILE)-LYSIDINE SYNTHASE-RELATED"/>
    <property type="match status" value="1"/>
</dbReference>
<evidence type="ECO:0000256" key="5">
    <source>
        <dbReference type="ARBA" id="ARBA00048539"/>
    </source>
</evidence>